<dbReference type="InterPro" id="IPR014757">
    <property type="entry name" value="Tscrpt_reg_IclR_C"/>
</dbReference>
<dbReference type="InterPro" id="IPR036388">
    <property type="entry name" value="WH-like_DNA-bd_sf"/>
</dbReference>
<protein>
    <recommendedName>
        <fullName evidence="8">IclR family transcriptional regulator</fullName>
    </recommendedName>
</protein>
<dbReference type="PROSITE" id="PS51077">
    <property type="entry name" value="HTH_ICLR"/>
    <property type="match status" value="1"/>
</dbReference>
<dbReference type="InterPro" id="IPR050707">
    <property type="entry name" value="HTH_MetabolicPath_Reg"/>
</dbReference>
<keyword evidence="1" id="KW-0805">Transcription regulation</keyword>
<evidence type="ECO:0000256" key="2">
    <source>
        <dbReference type="ARBA" id="ARBA00023125"/>
    </source>
</evidence>
<dbReference type="PROSITE" id="PS51078">
    <property type="entry name" value="ICLR_ED"/>
    <property type="match status" value="1"/>
</dbReference>
<dbReference type="InterPro" id="IPR036390">
    <property type="entry name" value="WH_DNA-bd_sf"/>
</dbReference>
<evidence type="ECO:0008006" key="8">
    <source>
        <dbReference type="Google" id="ProtNLM"/>
    </source>
</evidence>
<dbReference type="Pfam" id="PF09339">
    <property type="entry name" value="HTH_IclR"/>
    <property type="match status" value="1"/>
</dbReference>
<gene>
    <name evidence="6" type="ORF">GCM10023175_43020</name>
</gene>
<proteinExistence type="predicted"/>
<evidence type="ECO:0000256" key="1">
    <source>
        <dbReference type="ARBA" id="ARBA00023015"/>
    </source>
</evidence>
<dbReference type="SMART" id="SM00346">
    <property type="entry name" value="HTH_ICLR"/>
    <property type="match status" value="1"/>
</dbReference>
<evidence type="ECO:0000313" key="6">
    <source>
        <dbReference type="EMBL" id="GAA4551353.1"/>
    </source>
</evidence>
<dbReference type="SUPFAM" id="SSF55781">
    <property type="entry name" value="GAF domain-like"/>
    <property type="match status" value="1"/>
</dbReference>
<evidence type="ECO:0000259" key="4">
    <source>
        <dbReference type="PROSITE" id="PS51077"/>
    </source>
</evidence>
<dbReference type="PANTHER" id="PTHR30136:SF8">
    <property type="entry name" value="TRANSCRIPTIONAL REGULATORY PROTEIN"/>
    <property type="match status" value="1"/>
</dbReference>
<keyword evidence="7" id="KW-1185">Reference proteome</keyword>
<name>A0ABP8RVN8_9PSEU</name>
<keyword evidence="3" id="KW-0804">Transcription</keyword>
<dbReference type="Gene3D" id="3.30.450.40">
    <property type="match status" value="2"/>
</dbReference>
<dbReference type="InterPro" id="IPR005471">
    <property type="entry name" value="Tscrpt_reg_IclR_N"/>
</dbReference>
<dbReference type="Gene3D" id="1.10.10.10">
    <property type="entry name" value="Winged helix-like DNA-binding domain superfamily/Winged helix DNA-binding domain"/>
    <property type="match status" value="1"/>
</dbReference>
<accession>A0ABP8RVN8</accession>
<evidence type="ECO:0000259" key="5">
    <source>
        <dbReference type="PROSITE" id="PS51078"/>
    </source>
</evidence>
<evidence type="ECO:0000256" key="3">
    <source>
        <dbReference type="ARBA" id="ARBA00023163"/>
    </source>
</evidence>
<dbReference type="SUPFAM" id="SSF46785">
    <property type="entry name" value="Winged helix' DNA-binding domain"/>
    <property type="match status" value="1"/>
</dbReference>
<dbReference type="RefSeq" id="WP_345421422.1">
    <property type="nucleotide sequence ID" value="NZ_BAABGT010000067.1"/>
</dbReference>
<dbReference type="PANTHER" id="PTHR30136">
    <property type="entry name" value="HELIX-TURN-HELIX TRANSCRIPTIONAL REGULATOR, ICLR FAMILY"/>
    <property type="match status" value="1"/>
</dbReference>
<feature type="domain" description="HTH iclR-type" evidence="4">
    <location>
        <begin position="19"/>
        <end position="80"/>
    </location>
</feature>
<evidence type="ECO:0000313" key="7">
    <source>
        <dbReference type="Proteomes" id="UP001501598"/>
    </source>
</evidence>
<keyword evidence="2" id="KW-0238">DNA-binding</keyword>
<dbReference type="InterPro" id="IPR029016">
    <property type="entry name" value="GAF-like_dom_sf"/>
</dbReference>
<sequence length="250" mass="26074">MGKSEAPVPPESEGSGGDIQVIARVVSLLECLEPEATTLDTQTTAKVLGVGRSTAHRYLVSLERGGLLRRRDATTFELGPVLARLGTLALSRLGVLEAAGPVMQELCRAIRNTAVLSVWGGRAPVIARVVPDSSRITTISVEVGRSLPPDAAQSKVFAAYHKLARTGRPPAGGHLRVIEDEGLKAVGGVLTSIHVYGSGGFKTIAAPVLSSDGTIVATLAVIGLSVFMPDNEDDMVTDHLVEAAARITPS</sequence>
<comment type="caution">
    <text evidence="6">The sequence shown here is derived from an EMBL/GenBank/DDBJ whole genome shotgun (WGS) entry which is preliminary data.</text>
</comment>
<organism evidence="6 7">
    <name type="scientific">Pseudonocardia xishanensis</name>
    <dbReference type="NCBI Taxonomy" id="630995"/>
    <lineage>
        <taxon>Bacteria</taxon>
        <taxon>Bacillati</taxon>
        <taxon>Actinomycetota</taxon>
        <taxon>Actinomycetes</taxon>
        <taxon>Pseudonocardiales</taxon>
        <taxon>Pseudonocardiaceae</taxon>
        <taxon>Pseudonocardia</taxon>
    </lineage>
</organism>
<feature type="domain" description="IclR-ED" evidence="5">
    <location>
        <begin position="81"/>
        <end position="250"/>
    </location>
</feature>
<reference evidence="7" key="1">
    <citation type="journal article" date="2019" name="Int. J. Syst. Evol. Microbiol.">
        <title>The Global Catalogue of Microorganisms (GCM) 10K type strain sequencing project: providing services to taxonomists for standard genome sequencing and annotation.</title>
        <authorList>
            <consortium name="The Broad Institute Genomics Platform"/>
            <consortium name="The Broad Institute Genome Sequencing Center for Infectious Disease"/>
            <person name="Wu L."/>
            <person name="Ma J."/>
        </authorList>
    </citation>
    <scope>NUCLEOTIDE SEQUENCE [LARGE SCALE GENOMIC DNA]</scope>
    <source>
        <strain evidence="7">JCM 17906</strain>
    </source>
</reference>
<dbReference type="EMBL" id="BAABGT010000067">
    <property type="protein sequence ID" value="GAA4551353.1"/>
    <property type="molecule type" value="Genomic_DNA"/>
</dbReference>
<dbReference type="Proteomes" id="UP001501598">
    <property type="component" value="Unassembled WGS sequence"/>
</dbReference>